<protein>
    <submittedName>
        <fullName evidence="3">Type II toxin-antitoxin system VapC family toxin</fullName>
    </submittedName>
</protein>
<gene>
    <name evidence="3" type="ORF">KME60_12455</name>
</gene>
<sequence length="142" mass="15909">MTESLCIDTSVMMKYLCPDEQTLEAIALIANALTQQVRLVAPSFAWAEVGSVLRKKVRAKLLTSVEANQLYTAYISLPIDYIDTEILRLNAWQLAEQYGMPTLYDAVFLACAKAESANFWTADDAMLNLLSSRPSYVYRLGE</sequence>
<dbReference type="InterPro" id="IPR029060">
    <property type="entry name" value="PIN-like_dom_sf"/>
</dbReference>
<evidence type="ECO:0000259" key="2">
    <source>
        <dbReference type="Pfam" id="PF01850"/>
    </source>
</evidence>
<reference evidence="3" key="2">
    <citation type="journal article" date="2022" name="Microbiol. Resour. Announc.">
        <title>Metagenome Sequencing to Explore Phylogenomics of Terrestrial Cyanobacteria.</title>
        <authorList>
            <person name="Ward R.D."/>
            <person name="Stajich J.E."/>
            <person name="Johansen J.R."/>
            <person name="Huntemann M."/>
            <person name="Clum A."/>
            <person name="Foster B."/>
            <person name="Foster B."/>
            <person name="Roux S."/>
            <person name="Palaniappan K."/>
            <person name="Varghese N."/>
            <person name="Mukherjee S."/>
            <person name="Reddy T.B.K."/>
            <person name="Daum C."/>
            <person name="Copeland A."/>
            <person name="Chen I.A."/>
            <person name="Ivanova N.N."/>
            <person name="Kyrpides N.C."/>
            <person name="Shapiro N."/>
            <person name="Eloe-Fadrosh E.A."/>
            <person name="Pietrasiak N."/>
        </authorList>
    </citation>
    <scope>NUCLEOTIDE SEQUENCE</scope>
    <source>
        <strain evidence="3">GSE-NOS-MK-12-04C</strain>
    </source>
</reference>
<comment type="caution">
    <text evidence="3">The sequence shown here is derived from an EMBL/GenBank/DDBJ whole genome shotgun (WGS) entry which is preliminary data.</text>
</comment>
<dbReference type="InterPro" id="IPR044153">
    <property type="entry name" value="PIN_Pae0151-like"/>
</dbReference>
<reference evidence="3" key="1">
    <citation type="submission" date="2021-05" db="EMBL/GenBank/DDBJ databases">
        <authorList>
            <person name="Pietrasiak N."/>
            <person name="Ward R."/>
            <person name="Stajich J.E."/>
            <person name="Kurbessoian T."/>
        </authorList>
    </citation>
    <scope>NUCLEOTIDE SEQUENCE</scope>
    <source>
        <strain evidence="3">GSE-NOS-MK-12-04C</strain>
    </source>
</reference>
<dbReference type="Pfam" id="PF01850">
    <property type="entry name" value="PIN"/>
    <property type="match status" value="1"/>
</dbReference>
<dbReference type="EMBL" id="JAHHGZ010000011">
    <property type="protein sequence ID" value="MBW4668201.1"/>
    <property type="molecule type" value="Genomic_DNA"/>
</dbReference>
<accession>A0A951UT80</accession>
<dbReference type="InterPro" id="IPR002716">
    <property type="entry name" value="PIN_dom"/>
</dbReference>
<name>A0A951UT80_9CYAN</name>
<dbReference type="SUPFAM" id="SSF88723">
    <property type="entry name" value="PIN domain-like"/>
    <property type="match status" value="1"/>
</dbReference>
<dbReference type="PANTHER" id="PTHR35901">
    <property type="entry name" value="RIBONUCLEASE VAPC3"/>
    <property type="match status" value="1"/>
</dbReference>
<evidence type="ECO:0000256" key="1">
    <source>
        <dbReference type="ARBA" id="ARBA00022842"/>
    </source>
</evidence>
<feature type="domain" description="PIN" evidence="2">
    <location>
        <begin position="6"/>
        <end position="126"/>
    </location>
</feature>
<dbReference type="CDD" id="cd09873">
    <property type="entry name" value="PIN_Pae0151-like"/>
    <property type="match status" value="1"/>
</dbReference>
<keyword evidence="1" id="KW-0460">Magnesium</keyword>
<evidence type="ECO:0000313" key="3">
    <source>
        <dbReference type="EMBL" id="MBW4668201.1"/>
    </source>
</evidence>
<organism evidence="3 4">
    <name type="scientific">Cyanomargarita calcarea GSE-NOS-MK-12-04C</name>
    <dbReference type="NCBI Taxonomy" id="2839659"/>
    <lineage>
        <taxon>Bacteria</taxon>
        <taxon>Bacillati</taxon>
        <taxon>Cyanobacteriota</taxon>
        <taxon>Cyanophyceae</taxon>
        <taxon>Nostocales</taxon>
        <taxon>Cyanomargaritaceae</taxon>
        <taxon>Cyanomargarita</taxon>
    </lineage>
</organism>
<evidence type="ECO:0000313" key="4">
    <source>
        <dbReference type="Proteomes" id="UP000729701"/>
    </source>
</evidence>
<dbReference type="InterPro" id="IPR051619">
    <property type="entry name" value="TypeII_TA_RNase_PINc/VapC"/>
</dbReference>
<dbReference type="PANTHER" id="PTHR35901:SF1">
    <property type="entry name" value="EXONUCLEASE VAPC9"/>
    <property type="match status" value="1"/>
</dbReference>
<dbReference type="AlphaFoldDB" id="A0A951UT80"/>
<proteinExistence type="predicted"/>
<dbReference type="Proteomes" id="UP000729701">
    <property type="component" value="Unassembled WGS sequence"/>
</dbReference>
<dbReference type="Gene3D" id="3.40.50.1010">
    <property type="entry name" value="5'-nuclease"/>
    <property type="match status" value="1"/>
</dbReference>